<comment type="caution">
    <text evidence="6">The sequence shown here is derived from an EMBL/GenBank/DDBJ whole genome shotgun (WGS) entry which is preliminary data.</text>
</comment>
<dbReference type="AlphaFoldDB" id="A0A538SMG2"/>
<dbReference type="GO" id="GO:0016020">
    <property type="term" value="C:membrane"/>
    <property type="evidence" value="ECO:0007669"/>
    <property type="project" value="UniProtKB-SubCell"/>
</dbReference>
<name>A0A538SMG2_UNCEI</name>
<gene>
    <name evidence="6" type="ORF">E6K73_02665</name>
</gene>
<reference evidence="6 7" key="1">
    <citation type="journal article" date="2019" name="Nat. Microbiol.">
        <title>Mediterranean grassland soil C-N compound turnover is dependent on rainfall and depth, and is mediated by genomically divergent microorganisms.</title>
        <authorList>
            <person name="Diamond S."/>
            <person name="Andeer P.F."/>
            <person name="Li Z."/>
            <person name="Crits-Christoph A."/>
            <person name="Burstein D."/>
            <person name="Anantharaman K."/>
            <person name="Lane K.R."/>
            <person name="Thomas B.C."/>
            <person name="Pan C."/>
            <person name="Northen T.R."/>
            <person name="Banfield J.F."/>
        </authorList>
    </citation>
    <scope>NUCLEOTIDE SEQUENCE [LARGE SCALE GENOMIC DNA]</scope>
    <source>
        <strain evidence="6">WS_3</strain>
    </source>
</reference>
<dbReference type="PANTHER" id="PTHR34478">
    <property type="entry name" value="PROTEIN LEMA"/>
    <property type="match status" value="1"/>
</dbReference>
<evidence type="ECO:0000256" key="1">
    <source>
        <dbReference type="ARBA" id="ARBA00004167"/>
    </source>
</evidence>
<evidence type="ECO:0000256" key="2">
    <source>
        <dbReference type="ARBA" id="ARBA00008854"/>
    </source>
</evidence>
<evidence type="ECO:0000256" key="4">
    <source>
        <dbReference type="ARBA" id="ARBA00022989"/>
    </source>
</evidence>
<keyword evidence="3" id="KW-0812">Transmembrane</keyword>
<evidence type="ECO:0000256" key="3">
    <source>
        <dbReference type="ARBA" id="ARBA00022692"/>
    </source>
</evidence>
<keyword evidence="5" id="KW-0472">Membrane</keyword>
<evidence type="ECO:0000313" key="6">
    <source>
        <dbReference type="EMBL" id="TMQ52563.1"/>
    </source>
</evidence>
<accession>A0A538SMG2</accession>
<dbReference type="SUPFAM" id="SSF140478">
    <property type="entry name" value="LemA-like"/>
    <property type="match status" value="1"/>
</dbReference>
<dbReference type="EMBL" id="VBOT01000031">
    <property type="protein sequence ID" value="TMQ52563.1"/>
    <property type="molecule type" value="Genomic_DNA"/>
</dbReference>
<sequence length="194" mass="21392">MKRGVLVAVAIAALLALGFGGSLVGGYNRLVTSKETVSQRWAQVDNQLQRRNDLIGNLVETVKGTALQEQQVFGEIAAARAQMSGARTPDQGIKAGQAMDTALGRLLVVVENYPQLKSNEAFLQLMDEVAGTENRLATERMRYNQEVQSYNVQVKRFPTNLYATAFNFKEAPYYQIPEGARQVPKVDFGGLRKP</sequence>
<dbReference type="InterPro" id="IPR023353">
    <property type="entry name" value="LemA-like_dom_sf"/>
</dbReference>
<evidence type="ECO:0000256" key="5">
    <source>
        <dbReference type="ARBA" id="ARBA00023136"/>
    </source>
</evidence>
<dbReference type="Proteomes" id="UP000320184">
    <property type="component" value="Unassembled WGS sequence"/>
</dbReference>
<evidence type="ECO:0000313" key="7">
    <source>
        <dbReference type="Proteomes" id="UP000320184"/>
    </source>
</evidence>
<proteinExistence type="inferred from homology"/>
<dbReference type="Gene3D" id="1.20.1440.20">
    <property type="entry name" value="LemA-like domain"/>
    <property type="match status" value="1"/>
</dbReference>
<keyword evidence="4" id="KW-1133">Transmembrane helix</keyword>
<comment type="subcellular location">
    <subcellularLocation>
        <location evidence="1">Membrane</location>
        <topology evidence="1">Single-pass membrane protein</topology>
    </subcellularLocation>
</comment>
<comment type="similarity">
    <text evidence="2">Belongs to the LemA family.</text>
</comment>
<protein>
    <submittedName>
        <fullName evidence="6">LemA family protein</fullName>
    </submittedName>
</protein>
<dbReference type="Pfam" id="PF04011">
    <property type="entry name" value="LemA"/>
    <property type="match status" value="1"/>
</dbReference>
<dbReference type="PANTHER" id="PTHR34478:SF2">
    <property type="entry name" value="MEMBRANE PROTEIN"/>
    <property type="match status" value="1"/>
</dbReference>
<dbReference type="InterPro" id="IPR007156">
    <property type="entry name" value="MamQ_LemA"/>
</dbReference>
<organism evidence="6 7">
    <name type="scientific">Eiseniibacteriota bacterium</name>
    <dbReference type="NCBI Taxonomy" id="2212470"/>
    <lineage>
        <taxon>Bacteria</taxon>
        <taxon>Candidatus Eiseniibacteriota</taxon>
    </lineage>
</organism>